<dbReference type="RefSeq" id="WP_081129098.1">
    <property type="nucleotide sequence ID" value="NZ_DAHXOC010000026.1"/>
</dbReference>
<dbReference type="AlphaFoldDB" id="A0A4S3KG33"/>
<comment type="caution">
    <text evidence="1">The sequence shown here is derived from an EMBL/GenBank/DDBJ whole genome shotgun (WGS) entry which is preliminary data.</text>
</comment>
<protein>
    <recommendedName>
        <fullName evidence="3">DUF4258 domain-containing protein</fullName>
    </recommendedName>
</protein>
<accession>A0A4S3KG33</accession>
<reference evidence="1 2" key="1">
    <citation type="submission" date="2017-02" db="EMBL/GenBank/DDBJ databases">
        <title>Whole genome sequencing of Metallibacterium scheffleri DSM 24874 (T).</title>
        <authorList>
            <person name="Kumar S."/>
            <person name="Patil P."/>
            <person name="Patil P.B."/>
        </authorList>
    </citation>
    <scope>NUCLEOTIDE SEQUENCE [LARGE SCALE GENOMIC DNA]</scope>
    <source>
        <strain evidence="1 2">DSM 24874</strain>
    </source>
</reference>
<name>A0A4S3KG33_9GAMM</name>
<evidence type="ECO:0000313" key="1">
    <source>
        <dbReference type="EMBL" id="THD07536.1"/>
    </source>
</evidence>
<organism evidence="1 2">
    <name type="scientific">Metallibacterium scheffleri</name>
    <dbReference type="NCBI Taxonomy" id="993689"/>
    <lineage>
        <taxon>Bacteria</taxon>
        <taxon>Pseudomonadati</taxon>
        <taxon>Pseudomonadota</taxon>
        <taxon>Gammaproteobacteria</taxon>
        <taxon>Lysobacterales</taxon>
        <taxon>Rhodanobacteraceae</taxon>
        <taxon>Metallibacterium</taxon>
    </lineage>
</organism>
<evidence type="ECO:0008006" key="3">
    <source>
        <dbReference type="Google" id="ProtNLM"/>
    </source>
</evidence>
<dbReference type="OrthoDB" id="290767at2"/>
<proteinExistence type="predicted"/>
<gene>
    <name evidence="1" type="ORF">B1806_14640</name>
</gene>
<dbReference type="STRING" id="993689.GCA_002077135_03026"/>
<dbReference type="Proteomes" id="UP000307749">
    <property type="component" value="Unassembled WGS sequence"/>
</dbReference>
<evidence type="ECO:0000313" key="2">
    <source>
        <dbReference type="Proteomes" id="UP000307749"/>
    </source>
</evidence>
<keyword evidence="2" id="KW-1185">Reference proteome</keyword>
<dbReference type="EMBL" id="MWQO01000059">
    <property type="protein sequence ID" value="THD07536.1"/>
    <property type="molecule type" value="Genomic_DNA"/>
</dbReference>
<sequence length="78" mass="9162">MKTTRYFQLTRTRPDRLTIADAWIERAMAHPEKRVVQSDGRIRCWARVPEADGRYLRVVLLSDAETVHNAFFDRGFVP</sequence>